<evidence type="ECO:0000256" key="1">
    <source>
        <dbReference type="SAM" id="MobiDB-lite"/>
    </source>
</evidence>
<proteinExistence type="predicted"/>
<dbReference type="InterPro" id="IPR036162">
    <property type="entry name" value="Resolvase-like_N_sf"/>
</dbReference>
<dbReference type="PROSITE" id="PS51737">
    <property type="entry name" value="RECOMBINASE_DNA_BIND"/>
    <property type="match status" value="1"/>
</dbReference>
<dbReference type="InterPro" id="IPR011109">
    <property type="entry name" value="DNA_bind_recombinase_dom"/>
</dbReference>
<gene>
    <name evidence="4" type="ORF">PPG34_00425</name>
</gene>
<feature type="compositionally biased region" description="Polar residues" evidence="1">
    <location>
        <begin position="1"/>
        <end position="13"/>
    </location>
</feature>
<reference evidence="4 5" key="1">
    <citation type="journal article" date="2023" name="ISME J.">
        <title>Cultivation and genomic characterization of novel and ubiquitous marine nitrite-oxidizing bacteria from the Nitrospirales.</title>
        <authorList>
            <person name="Mueller A.J."/>
            <person name="Daebeler A."/>
            <person name="Herbold C.W."/>
            <person name="Kirkegaard R.H."/>
            <person name="Daims H."/>
        </authorList>
    </citation>
    <scope>NUCLEOTIDE SEQUENCE [LARGE SCALE GENOMIC DNA]</scope>
    <source>
        <strain evidence="4 5">EB</strain>
    </source>
</reference>
<dbReference type="InterPro" id="IPR038109">
    <property type="entry name" value="DNA_bind_recomb_sf"/>
</dbReference>
<dbReference type="PANTHER" id="PTHR30461">
    <property type="entry name" value="DNA-INVERTASE FROM LAMBDOID PROPHAGE"/>
    <property type="match status" value="1"/>
</dbReference>
<feature type="region of interest" description="Disordered" evidence="1">
    <location>
        <begin position="1"/>
        <end position="23"/>
    </location>
</feature>
<organism evidence="4 5">
    <name type="scientific">Candidatus Nitronereus thalassa</name>
    <dbReference type="NCBI Taxonomy" id="3020898"/>
    <lineage>
        <taxon>Bacteria</taxon>
        <taxon>Pseudomonadati</taxon>
        <taxon>Nitrospirota</taxon>
        <taxon>Nitrospiria</taxon>
        <taxon>Nitrospirales</taxon>
        <taxon>Nitrospiraceae</taxon>
        <taxon>Candidatus Nitronereus</taxon>
    </lineage>
</organism>
<name>A0ABU3K354_9BACT</name>
<feature type="domain" description="Resolvase/invertase-type recombinase catalytic" evidence="2">
    <location>
        <begin position="27"/>
        <end position="179"/>
    </location>
</feature>
<evidence type="ECO:0000313" key="5">
    <source>
        <dbReference type="Proteomes" id="UP001250932"/>
    </source>
</evidence>
<protein>
    <submittedName>
        <fullName evidence="4">Recombinase family protein</fullName>
    </submittedName>
</protein>
<dbReference type="InterPro" id="IPR050639">
    <property type="entry name" value="SSR_resolvase"/>
</dbReference>
<evidence type="ECO:0000259" key="3">
    <source>
        <dbReference type="PROSITE" id="PS51737"/>
    </source>
</evidence>
<dbReference type="PANTHER" id="PTHR30461:SF23">
    <property type="entry name" value="DNA RECOMBINASE-RELATED"/>
    <property type="match status" value="1"/>
</dbReference>
<dbReference type="Pfam" id="PF00239">
    <property type="entry name" value="Resolvase"/>
    <property type="match status" value="1"/>
</dbReference>
<keyword evidence="5" id="KW-1185">Reference proteome</keyword>
<evidence type="ECO:0000313" key="4">
    <source>
        <dbReference type="EMBL" id="MDT7040794.1"/>
    </source>
</evidence>
<dbReference type="EMBL" id="JAQOUE010000001">
    <property type="protein sequence ID" value="MDT7040794.1"/>
    <property type="molecule type" value="Genomic_DNA"/>
</dbReference>
<feature type="domain" description="Recombinase" evidence="3">
    <location>
        <begin position="187"/>
        <end position="301"/>
    </location>
</feature>
<dbReference type="SMART" id="SM00857">
    <property type="entry name" value="Resolvase"/>
    <property type="match status" value="1"/>
</dbReference>
<dbReference type="PROSITE" id="PS51736">
    <property type="entry name" value="RECOMBINASES_3"/>
    <property type="match status" value="1"/>
</dbReference>
<dbReference type="Proteomes" id="UP001250932">
    <property type="component" value="Unassembled WGS sequence"/>
</dbReference>
<sequence>MTTRNAKRTTSQKSAKDQTHRKPPRLWCAVYTRKSSEEGLDQAFNSLDAQREAGEAYVKSQAPEGWCLCTTRYDDGGYSGGTLERPGVQHLLTDIQAKRIQIVVVYKVDRLTRSLRDFAKLVDLFDTHGVSFASVTQPVNTTTSTGRLMLNVLLSFAQFEREVTGERIRDKVLASKQKGLWMGGFPALGYDIQERTLVVNEAEAEVVRHIYEKYVALGSVGVLRKELEAKGYRSKRYQCRGGQIVGGGTFSRGHLYRILQNRLYRGEIEHKGQIYPGAHHAIIDERLWEKTQALLESHRQEFLTDARVASPSLLKGLLYDDVGNRMSPSHGRKGSRRYHYYISQAVLQYREHEAGSVARLPSHELEQLVNNQVIGTLTKEDGSQELAKRLVRMSDQEQCQVLRRIIQKVVVSRNKVRITLNLTGGLSLLDLTQDINNEEDAHPLQLEVPFTLVPRGGKHHILVNGSGDGVNAKPNAVLVRAVVRGYHWREQLLTGSNISLKQFAKEQAVKARYMMRLLRVSFLAPDIIEAILNGTQPVTMTLERFRRPIPLDWATQRQLFGFPPR</sequence>
<dbReference type="RefSeq" id="WP_313831153.1">
    <property type="nucleotide sequence ID" value="NZ_JAQOUE010000001.1"/>
</dbReference>
<dbReference type="SUPFAM" id="SSF53041">
    <property type="entry name" value="Resolvase-like"/>
    <property type="match status" value="1"/>
</dbReference>
<dbReference type="Pfam" id="PF07508">
    <property type="entry name" value="Recombinase"/>
    <property type="match status" value="1"/>
</dbReference>
<dbReference type="Gene3D" id="3.40.50.1390">
    <property type="entry name" value="Resolvase, N-terminal catalytic domain"/>
    <property type="match status" value="1"/>
</dbReference>
<dbReference type="InterPro" id="IPR006119">
    <property type="entry name" value="Resolv_N"/>
</dbReference>
<dbReference type="CDD" id="cd03768">
    <property type="entry name" value="SR_ResInv"/>
    <property type="match status" value="1"/>
</dbReference>
<accession>A0ABU3K354</accession>
<dbReference type="Gene3D" id="3.90.1750.20">
    <property type="entry name" value="Putative Large Serine Recombinase, Chain B, Domain 2"/>
    <property type="match status" value="1"/>
</dbReference>
<comment type="caution">
    <text evidence="4">The sequence shown here is derived from an EMBL/GenBank/DDBJ whole genome shotgun (WGS) entry which is preliminary data.</text>
</comment>
<evidence type="ECO:0000259" key="2">
    <source>
        <dbReference type="PROSITE" id="PS51736"/>
    </source>
</evidence>